<evidence type="ECO:0000256" key="1">
    <source>
        <dbReference type="ARBA" id="ARBA00022448"/>
    </source>
</evidence>
<dbReference type="PROSITE" id="PS00211">
    <property type="entry name" value="ABC_TRANSPORTER_1"/>
    <property type="match status" value="1"/>
</dbReference>
<comment type="caution">
    <text evidence="6">The sequence shown here is derived from an EMBL/GenBank/DDBJ whole genome shotgun (WGS) entry which is preliminary data.</text>
</comment>
<dbReference type="Proteomes" id="UP000474967">
    <property type="component" value="Unassembled WGS sequence"/>
</dbReference>
<feature type="domain" description="ABC transporter" evidence="5">
    <location>
        <begin position="3"/>
        <end position="234"/>
    </location>
</feature>
<feature type="region of interest" description="Disordered" evidence="4">
    <location>
        <begin position="269"/>
        <end position="302"/>
    </location>
</feature>
<dbReference type="PROSITE" id="PS50893">
    <property type="entry name" value="ABC_TRANSPORTER_2"/>
    <property type="match status" value="1"/>
</dbReference>
<dbReference type="InterPro" id="IPR050093">
    <property type="entry name" value="ABC_SmlMolc_Importer"/>
</dbReference>
<keyword evidence="7" id="KW-1185">Reference proteome</keyword>
<dbReference type="AlphaFoldDB" id="A0A6L9Y1T3"/>
<reference evidence="6 7" key="1">
    <citation type="journal article" date="2014" name="J. Microbiol.">
        <title>Diaminobutyricibacter tongyongensis gen. nov., sp. nov. and Homoserinibacter gongjuensis gen. nov., sp. nov. belong to the family Microbacteriaceae.</title>
        <authorList>
            <person name="Kim S.J."/>
            <person name="Ahn J.H."/>
            <person name="Weon H.Y."/>
            <person name="Hamada M."/>
            <person name="Suzuki K."/>
            <person name="Kwon S.W."/>
        </authorList>
    </citation>
    <scope>NUCLEOTIDE SEQUENCE [LARGE SCALE GENOMIC DNA]</scope>
    <source>
        <strain evidence="6 7">NBRC 108724</strain>
    </source>
</reference>
<dbReference type="InterPro" id="IPR017871">
    <property type="entry name" value="ABC_transporter-like_CS"/>
</dbReference>
<dbReference type="Pfam" id="PF00005">
    <property type="entry name" value="ABC_tran"/>
    <property type="match status" value="1"/>
</dbReference>
<evidence type="ECO:0000256" key="4">
    <source>
        <dbReference type="SAM" id="MobiDB-lite"/>
    </source>
</evidence>
<accession>A0A6L9Y1T3</accession>
<feature type="compositionally biased region" description="Basic and acidic residues" evidence="4">
    <location>
        <begin position="293"/>
        <end position="302"/>
    </location>
</feature>
<dbReference type="SUPFAM" id="SSF52540">
    <property type="entry name" value="P-loop containing nucleoside triphosphate hydrolases"/>
    <property type="match status" value="1"/>
</dbReference>
<protein>
    <submittedName>
        <fullName evidence="6">ATP-binding cassette domain-containing protein</fullName>
    </submittedName>
</protein>
<dbReference type="EMBL" id="JAAGWY010000004">
    <property type="protein sequence ID" value="NEN07475.1"/>
    <property type="molecule type" value="Genomic_DNA"/>
</dbReference>
<dbReference type="GO" id="GO:0016887">
    <property type="term" value="F:ATP hydrolysis activity"/>
    <property type="evidence" value="ECO:0007669"/>
    <property type="project" value="InterPro"/>
</dbReference>
<keyword evidence="1" id="KW-0813">Transport</keyword>
<dbReference type="InterPro" id="IPR003593">
    <property type="entry name" value="AAA+_ATPase"/>
</dbReference>
<dbReference type="Gene3D" id="3.40.50.300">
    <property type="entry name" value="P-loop containing nucleotide triphosphate hydrolases"/>
    <property type="match status" value="1"/>
</dbReference>
<evidence type="ECO:0000313" key="7">
    <source>
        <dbReference type="Proteomes" id="UP000474967"/>
    </source>
</evidence>
<keyword evidence="2" id="KW-0547">Nucleotide-binding</keyword>
<sequence length="396" mass="41741">MSVRFDARLRARDFDIALEVADGETLAVLGPNGAGKSTLLGMLAGLIRPDDGHADIGGRILFDLAEDRSTSLAPHRRGVALLAQEPLLFPHLTVRANVAFGPRSLGASRADAADRADHWLAETETFELADRKPEELSGGQAQRVAIARALAAEPQLLLLDEPLAALDVAVAPTIRRMLRRVIAHRTTIVVTHDPLDAYLLSDRVVIVGGGRIVEQGPTRDVLERPRAQFTAQLAGVSLLTGLRVPGGLLTDDGVTIAAVESHRVPAATGAATATAAGPVTRAAQSTGPFDPVRASESDDGHHTAHPVVGLRVTAALRPSAVHVDRRSVAWSPPDSDGVNVVAATVRDLEPHGDLVRVRTEWLVADITPGRVADLDLAPGSPVVLSFAATDVDLYPA</sequence>
<feature type="compositionally biased region" description="Low complexity" evidence="4">
    <location>
        <begin position="269"/>
        <end position="283"/>
    </location>
</feature>
<dbReference type="PANTHER" id="PTHR42781">
    <property type="entry name" value="SPERMIDINE/PUTRESCINE IMPORT ATP-BINDING PROTEIN POTA"/>
    <property type="match status" value="1"/>
</dbReference>
<dbReference type="Pfam" id="PF03459">
    <property type="entry name" value="TOBE"/>
    <property type="match status" value="1"/>
</dbReference>
<dbReference type="SMART" id="SM00382">
    <property type="entry name" value="AAA"/>
    <property type="match status" value="1"/>
</dbReference>
<proteinExistence type="predicted"/>
<dbReference type="RefSeq" id="WP_163290927.1">
    <property type="nucleotide sequence ID" value="NZ_JAAGWY010000004.1"/>
</dbReference>
<dbReference type="Gene3D" id="2.40.50.100">
    <property type="match status" value="1"/>
</dbReference>
<name>A0A6L9Y1T3_9MICO</name>
<keyword evidence="3 6" id="KW-0067">ATP-binding</keyword>
<dbReference type="InterPro" id="IPR027417">
    <property type="entry name" value="P-loop_NTPase"/>
</dbReference>
<organism evidence="6 7">
    <name type="scientific">Leifsonia tongyongensis</name>
    <dbReference type="NCBI Taxonomy" id="1268043"/>
    <lineage>
        <taxon>Bacteria</taxon>
        <taxon>Bacillati</taxon>
        <taxon>Actinomycetota</taxon>
        <taxon>Actinomycetes</taxon>
        <taxon>Micrococcales</taxon>
        <taxon>Microbacteriaceae</taxon>
        <taxon>Leifsonia</taxon>
    </lineage>
</organism>
<evidence type="ECO:0000256" key="2">
    <source>
        <dbReference type="ARBA" id="ARBA00022741"/>
    </source>
</evidence>
<dbReference type="InterPro" id="IPR003439">
    <property type="entry name" value="ABC_transporter-like_ATP-bd"/>
</dbReference>
<evidence type="ECO:0000259" key="5">
    <source>
        <dbReference type="PROSITE" id="PS50893"/>
    </source>
</evidence>
<dbReference type="InterPro" id="IPR005116">
    <property type="entry name" value="Transp-assoc_OB_typ1"/>
</dbReference>
<gene>
    <name evidence="6" type="ORF">G3T36_16565</name>
</gene>
<evidence type="ECO:0000256" key="3">
    <source>
        <dbReference type="ARBA" id="ARBA00022840"/>
    </source>
</evidence>
<evidence type="ECO:0000313" key="6">
    <source>
        <dbReference type="EMBL" id="NEN07475.1"/>
    </source>
</evidence>
<dbReference type="SUPFAM" id="SSF50331">
    <property type="entry name" value="MOP-like"/>
    <property type="match status" value="1"/>
</dbReference>
<dbReference type="GO" id="GO:0005524">
    <property type="term" value="F:ATP binding"/>
    <property type="evidence" value="ECO:0007669"/>
    <property type="project" value="UniProtKB-KW"/>
</dbReference>
<dbReference type="InterPro" id="IPR008995">
    <property type="entry name" value="Mo/tungstate-bd_C_term_dom"/>
</dbReference>
<dbReference type="PANTHER" id="PTHR42781:SF4">
    <property type="entry name" value="SPERMIDINE_PUTRESCINE IMPORT ATP-BINDING PROTEIN POTA"/>
    <property type="match status" value="1"/>
</dbReference>